<dbReference type="EMBL" id="JARKNE010000010">
    <property type="protein sequence ID" value="KAK5793932.1"/>
    <property type="molecule type" value="Genomic_DNA"/>
</dbReference>
<organism evidence="1 2">
    <name type="scientific">Gossypium arboreum</name>
    <name type="common">Tree cotton</name>
    <name type="synonym">Gossypium nanking</name>
    <dbReference type="NCBI Taxonomy" id="29729"/>
    <lineage>
        <taxon>Eukaryota</taxon>
        <taxon>Viridiplantae</taxon>
        <taxon>Streptophyta</taxon>
        <taxon>Embryophyta</taxon>
        <taxon>Tracheophyta</taxon>
        <taxon>Spermatophyta</taxon>
        <taxon>Magnoliopsida</taxon>
        <taxon>eudicotyledons</taxon>
        <taxon>Gunneridae</taxon>
        <taxon>Pentapetalae</taxon>
        <taxon>rosids</taxon>
        <taxon>malvids</taxon>
        <taxon>Malvales</taxon>
        <taxon>Malvaceae</taxon>
        <taxon>Malvoideae</taxon>
        <taxon>Gossypium</taxon>
    </lineage>
</organism>
<comment type="caution">
    <text evidence="1">The sequence shown here is derived from an EMBL/GenBank/DDBJ whole genome shotgun (WGS) entry which is preliminary data.</text>
</comment>
<proteinExistence type="predicted"/>
<reference evidence="1 2" key="1">
    <citation type="submission" date="2023-03" db="EMBL/GenBank/DDBJ databases">
        <title>WGS of Gossypium arboreum.</title>
        <authorList>
            <person name="Yu D."/>
        </authorList>
    </citation>
    <scope>NUCLEOTIDE SEQUENCE [LARGE SCALE GENOMIC DNA]</scope>
    <source>
        <tissue evidence="1">Leaf</tissue>
    </source>
</reference>
<keyword evidence="2" id="KW-1185">Reference proteome</keyword>
<dbReference type="SUPFAM" id="SSF57756">
    <property type="entry name" value="Retrovirus zinc finger-like domains"/>
    <property type="match status" value="1"/>
</dbReference>
<evidence type="ECO:0000313" key="1">
    <source>
        <dbReference type="EMBL" id="KAK5793932.1"/>
    </source>
</evidence>
<dbReference type="InterPro" id="IPR036875">
    <property type="entry name" value="Znf_CCHC_sf"/>
</dbReference>
<evidence type="ECO:0000313" key="2">
    <source>
        <dbReference type="Proteomes" id="UP001358586"/>
    </source>
</evidence>
<sequence length="110" mass="12337">MVFKSLSKDFGGFWAAYNLGNKSLTLIQLMKELQSYQLILNDSQPVQRVKVNIIFASSLKGKGKCAKKGKAKVSGPLQVERKRTKKPKDLSKSKCFFCSKKGNFKANCKE</sequence>
<gene>
    <name evidence="1" type="ORF">PVK06_035111</name>
</gene>
<dbReference type="Proteomes" id="UP001358586">
    <property type="component" value="Chromosome 10"/>
</dbReference>
<name>A0ABR0NFZ0_GOSAR</name>
<accession>A0ABR0NFZ0</accession>
<protein>
    <submittedName>
        <fullName evidence="1">Uncharacterized protein</fullName>
    </submittedName>
</protein>